<proteinExistence type="predicted"/>
<feature type="domain" description="OLD protein-like TOPRIM" evidence="1">
    <location>
        <begin position="335"/>
        <end position="375"/>
    </location>
</feature>
<dbReference type="InterPro" id="IPR034139">
    <property type="entry name" value="TOPRIM_OLD"/>
</dbReference>
<evidence type="ECO:0000259" key="1">
    <source>
        <dbReference type="Pfam" id="PF20469"/>
    </source>
</evidence>
<dbReference type="Pfam" id="PF20469">
    <property type="entry name" value="OLD-like_TOPRIM"/>
    <property type="match status" value="1"/>
</dbReference>
<dbReference type="Proteomes" id="UP000610373">
    <property type="component" value="Unassembled WGS sequence"/>
</dbReference>
<evidence type="ECO:0000313" key="3">
    <source>
        <dbReference type="Proteomes" id="UP000610373"/>
    </source>
</evidence>
<dbReference type="AlphaFoldDB" id="A0A811T6Y3"/>
<dbReference type="EMBL" id="CAJHIO010000004">
    <property type="protein sequence ID" value="CAD6491412.1"/>
    <property type="molecule type" value="Genomic_DNA"/>
</dbReference>
<evidence type="ECO:0000313" key="2">
    <source>
        <dbReference type="EMBL" id="CAD6491412.1"/>
    </source>
</evidence>
<gene>
    <name evidence="2" type="ORF">CHKLHMKO_00120</name>
</gene>
<comment type="caution">
    <text evidence="2">The sequence shown here is derived from an EMBL/GenBank/DDBJ whole genome shotgun (WGS) entry which is preliminary data.</text>
</comment>
<name>A0A811T6Y3_9EURY</name>
<sequence>MNVKELIFQEAFYQNFPLEVDKFIAYCKERGLNVNRGYLEHLEQEGHLKPIMRVDGFGVSNTTDLKELYENDQVIDPHQNGFVPWKTFYETRTEYPREVIRTYYHPYQICSLNSVLESRIRALTRFNITPQNDESVINIRKPEKYMSGYIENLIKDSKKDEKFVELLLFIQNKYLPLVKQPGHIHVTGDIYNLTNDLFEKWDDLQKKIIPKEIVIALGLETEKIKEHRGRIGIYGLSIDPLRDWYDLIKYINYDKRQKLKGNALLAQDFYLISDMLALFLEDLTGEKQRETGSILDALEGRGKVRVYGKELNYADRDILIRLLRDYGINPRPRLVLIVEGYTEEIAFPIISDAMGVPLDGFDIEIINIRGIDKHPRELIIYHSTPDIDRVDDRYCIPIERTKVFLIFDNEGNKRSWIKKFIDEPDKEIEKMMKDVLSIIKKKKKNTSANIEKIFLKHTVKCHIWNKNFEYDNFTDEELSRELNEYGEKYGYKFDARPNEIKDCRSKNRNLDEFIRTKADTSLSKTEFGEQLANLIAKEIKERTNHFENQRPVEKVLDQIIRFTVENI</sequence>
<accession>A0A811T6Y3</accession>
<reference evidence="2" key="1">
    <citation type="submission" date="2020-10" db="EMBL/GenBank/DDBJ databases">
        <authorList>
            <person name="Hahn C.J."/>
            <person name="Laso-Perez R."/>
            <person name="Vulcano F."/>
            <person name="Vaziourakis K.-M."/>
            <person name="Stokke R."/>
            <person name="Steen I.H."/>
            <person name="Teske A."/>
            <person name="Boetius A."/>
            <person name="Liebeke M."/>
            <person name="Amann R."/>
            <person name="Knittel K."/>
        </authorList>
    </citation>
    <scope>NUCLEOTIDE SEQUENCE</scope>
    <source>
        <strain evidence="2">Gfbio:e3339647-f889-4370-9287-4fb5cb688e4c:AG392O15_GoMArc1</strain>
    </source>
</reference>
<organism evidence="2 3">
    <name type="scientific">Candidatus Argoarchaeum ethanivorans</name>
    <dbReference type="NCBI Taxonomy" id="2608793"/>
    <lineage>
        <taxon>Archaea</taxon>
        <taxon>Methanobacteriati</taxon>
        <taxon>Methanobacteriota</taxon>
        <taxon>Stenosarchaea group</taxon>
        <taxon>Methanomicrobia</taxon>
        <taxon>Methanosarcinales</taxon>
        <taxon>Methanosarcinales incertae sedis</taxon>
        <taxon>GOM Arc I cluster</taxon>
        <taxon>Candidatus Argoarchaeum</taxon>
    </lineage>
</organism>
<protein>
    <recommendedName>
        <fullName evidence="1">OLD protein-like TOPRIM domain-containing protein</fullName>
    </recommendedName>
</protein>